<dbReference type="Gene3D" id="2.90.10.10">
    <property type="entry name" value="Bulb-type lectin domain"/>
    <property type="match status" value="1"/>
</dbReference>
<gene>
    <name evidence="2" type="ORF">CC84DRAFT_1074449</name>
</gene>
<feature type="domain" description="Bulb-type lectin" evidence="1">
    <location>
        <begin position="376"/>
        <end position="492"/>
    </location>
</feature>
<dbReference type="EMBL" id="KV441548">
    <property type="protein sequence ID" value="OAG13153.1"/>
    <property type="molecule type" value="Genomic_DNA"/>
</dbReference>
<dbReference type="Proteomes" id="UP000077069">
    <property type="component" value="Unassembled WGS sequence"/>
</dbReference>
<protein>
    <recommendedName>
        <fullName evidence="1">Bulb-type lectin domain-containing protein</fullName>
    </recommendedName>
</protein>
<dbReference type="SUPFAM" id="SSF51110">
    <property type="entry name" value="alpha-D-mannose-specific plant lectins"/>
    <property type="match status" value="1"/>
</dbReference>
<feature type="non-terminal residue" evidence="2">
    <location>
        <position position="492"/>
    </location>
</feature>
<proteinExistence type="predicted"/>
<dbReference type="InterPro" id="IPR001480">
    <property type="entry name" value="Bulb-type_lectin_dom"/>
</dbReference>
<evidence type="ECO:0000313" key="2">
    <source>
        <dbReference type="EMBL" id="OAG13153.1"/>
    </source>
</evidence>
<name>A0A177D0D1_9PLEO</name>
<organism evidence="2 3">
    <name type="scientific">Paraphaeosphaeria sporulosa</name>
    <dbReference type="NCBI Taxonomy" id="1460663"/>
    <lineage>
        <taxon>Eukaryota</taxon>
        <taxon>Fungi</taxon>
        <taxon>Dikarya</taxon>
        <taxon>Ascomycota</taxon>
        <taxon>Pezizomycotina</taxon>
        <taxon>Dothideomycetes</taxon>
        <taxon>Pleosporomycetidae</taxon>
        <taxon>Pleosporales</taxon>
        <taxon>Massarineae</taxon>
        <taxon>Didymosphaeriaceae</taxon>
        <taxon>Paraphaeosphaeria</taxon>
    </lineage>
</organism>
<dbReference type="InterPro" id="IPR036426">
    <property type="entry name" value="Bulb-type_lectin_dom_sf"/>
</dbReference>
<accession>A0A177D0D1</accession>
<dbReference type="AlphaFoldDB" id="A0A177D0D1"/>
<sequence>SACLSTGNQDSINQLLQQGGANTIVSLCPGSTISITDSIVFTAPGQEISTQGYPTDTARATIIILPGSSVSAAIRGNWQDGVKVLNVQIDGNRPNAGLYTGPGADALLEMGGGTTDQTVSHVVAKNTRSWSCMHFIGSGQEDNPCRNANITFNTVGPCGDEGHDADGNALWADGMSIECVTSTVTDNTITAPTDGGIVIFGAPGSHFLRNTITSPSTALGFGAINMVDPTYGGNYSNVVVADNTIVGVAPGFFNLGIGIGSQIWSNPHYEPTNFGPTTVSNNVFRGAIGFSVVVNGWEGGLTAQGNDVGGVHAPSSDTADASGCGAQQQASFAASEQLIVYAPGVRGPSSIQEEFVRIPNNGSNWLCLAHPLPSQRSFAPQSLFVTAQQSTVVDLGGFHVQFQGDGNLVGLDTTGAAWTPRWATSTSSAACGEEGEDCLLAWGADGNFVLYDANGPFYDSGTSGRGAELTFYNRAPWVAITDAAGKQIWKVG</sequence>
<dbReference type="PROSITE" id="PS50927">
    <property type="entry name" value="BULB_LECTIN"/>
    <property type="match status" value="1"/>
</dbReference>
<dbReference type="InterPro" id="IPR011050">
    <property type="entry name" value="Pectin_lyase_fold/virulence"/>
</dbReference>
<dbReference type="RefSeq" id="XP_018043518.1">
    <property type="nucleotide sequence ID" value="XM_018173699.1"/>
</dbReference>
<dbReference type="OrthoDB" id="3883424at2759"/>
<dbReference type="SUPFAM" id="SSF51126">
    <property type="entry name" value="Pectin lyase-like"/>
    <property type="match status" value="1"/>
</dbReference>
<dbReference type="STRING" id="1460663.A0A177D0D1"/>
<dbReference type="GeneID" id="28757185"/>
<feature type="non-terminal residue" evidence="2">
    <location>
        <position position="1"/>
    </location>
</feature>
<dbReference type="InParanoid" id="A0A177D0D1"/>
<evidence type="ECO:0000313" key="3">
    <source>
        <dbReference type="Proteomes" id="UP000077069"/>
    </source>
</evidence>
<keyword evidence="3" id="KW-1185">Reference proteome</keyword>
<reference evidence="2 3" key="1">
    <citation type="submission" date="2016-05" db="EMBL/GenBank/DDBJ databases">
        <title>Comparative analysis of secretome profiles of manganese(II)-oxidizing ascomycete fungi.</title>
        <authorList>
            <consortium name="DOE Joint Genome Institute"/>
            <person name="Zeiner C.A."/>
            <person name="Purvine S.O."/>
            <person name="Zink E.M."/>
            <person name="Wu S."/>
            <person name="Pasa-Tolic L."/>
            <person name="Chaput D.L."/>
            <person name="Haridas S."/>
            <person name="Grigoriev I.V."/>
            <person name="Santelli C.M."/>
            <person name="Hansel C.M."/>
        </authorList>
    </citation>
    <scope>NUCLEOTIDE SEQUENCE [LARGE SCALE GENOMIC DNA]</scope>
    <source>
        <strain evidence="2 3">AP3s5-JAC2a</strain>
    </source>
</reference>
<evidence type="ECO:0000259" key="1">
    <source>
        <dbReference type="PROSITE" id="PS50927"/>
    </source>
</evidence>